<feature type="transmembrane region" description="Helical" evidence="5">
    <location>
        <begin position="102"/>
        <end position="129"/>
    </location>
</feature>
<evidence type="ECO:0000256" key="1">
    <source>
        <dbReference type="ARBA" id="ARBA00004370"/>
    </source>
</evidence>
<dbReference type="SUPFAM" id="SSF81321">
    <property type="entry name" value="Family A G protein-coupled receptor-like"/>
    <property type="match status" value="1"/>
</dbReference>
<dbReference type="Proteomes" id="UP000663854">
    <property type="component" value="Unassembled WGS sequence"/>
</dbReference>
<evidence type="ECO:0000256" key="5">
    <source>
        <dbReference type="SAM" id="Phobius"/>
    </source>
</evidence>
<feature type="transmembrane region" description="Helical" evidence="5">
    <location>
        <begin position="36"/>
        <end position="54"/>
    </location>
</feature>
<keyword evidence="4 5" id="KW-0472">Membrane</keyword>
<dbReference type="EMBL" id="CAJNOL010002919">
    <property type="protein sequence ID" value="CAF1537118.1"/>
    <property type="molecule type" value="Genomic_DNA"/>
</dbReference>
<evidence type="ECO:0000313" key="7">
    <source>
        <dbReference type="EMBL" id="CAF1256702.1"/>
    </source>
</evidence>
<dbReference type="Proteomes" id="UP000663870">
    <property type="component" value="Unassembled WGS sequence"/>
</dbReference>
<evidence type="ECO:0000256" key="3">
    <source>
        <dbReference type="ARBA" id="ARBA00022989"/>
    </source>
</evidence>
<dbReference type="InterPro" id="IPR017452">
    <property type="entry name" value="GPCR_Rhodpsn_7TM"/>
</dbReference>
<feature type="non-terminal residue" evidence="7">
    <location>
        <position position="1"/>
    </location>
</feature>
<reference evidence="7" key="1">
    <citation type="submission" date="2021-02" db="EMBL/GenBank/DDBJ databases">
        <authorList>
            <person name="Nowell W R."/>
        </authorList>
    </citation>
    <scope>NUCLEOTIDE SEQUENCE</scope>
</reference>
<name>A0A815AEY5_9BILA</name>
<evidence type="ECO:0000259" key="6">
    <source>
        <dbReference type="PROSITE" id="PS50262"/>
    </source>
</evidence>
<gene>
    <name evidence="8" type="ORF">JXQ802_LOCUS42678</name>
    <name evidence="7" type="ORF">PYM288_LOCUS27660</name>
</gene>
<keyword evidence="3 5" id="KW-1133">Transmembrane helix</keyword>
<keyword evidence="2 5" id="KW-0812">Transmembrane</keyword>
<sequence length="141" mass="16011">MSIFLCIVAVISIFLNRALVYSFIRYKVLSTSPNIHVMLISIMSLLASCTILPLTDTSSVYCKWLYKRAGCQFNAVIVFFYGCSSSYLLCVVNLSRSFRGKYYAIPSLITFIFACFTKSSVIWISLLFIGTPTQFKLRFVN</sequence>
<dbReference type="GO" id="GO:0016020">
    <property type="term" value="C:membrane"/>
    <property type="evidence" value="ECO:0007669"/>
    <property type="project" value="UniProtKB-SubCell"/>
</dbReference>
<keyword evidence="10" id="KW-1185">Reference proteome</keyword>
<dbReference type="EMBL" id="CAJNOH010001862">
    <property type="protein sequence ID" value="CAF1256702.1"/>
    <property type="molecule type" value="Genomic_DNA"/>
</dbReference>
<dbReference type="PROSITE" id="PS50262">
    <property type="entry name" value="G_PROTEIN_RECEP_F1_2"/>
    <property type="match status" value="1"/>
</dbReference>
<comment type="subcellular location">
    <subcellularLocation>
        <location evidence="1">Membrane</location>
    </subcellularLocation>
</comment>
<evidence type="ECO:0000256" key="4">
    <source>
        <dbReference type="ARBA" id="ARBA00023136"/>
    </source>
</evidence>
<evidence type="ECO:0000313" key="10">
    <source>
        <dbReference type="Proteomes" id="UP000663870"/>
    </source>
</evidence>
<protein>
    <recommendedName>
        <fullName evidence="6">G-protein coupled receptors family 1 profile domain-containing protein</fullName>
    </recommendedName>
</protein>
<organism evidence="7 9">
    <name type="scientific">Rotaria sordida</name>
    <dbReference type="NCBI Taxonomy" id="392033"/>
    <lineage>
        <taxon>Eukaryota</taxon>
        <taxon>Metazoa</taxon>
        <taxon>Spiralia</taxon>
        <taxon>Gnathifera</taxon>
        <taxon>Rotifera</taxon>
        <taxon>Eurotatoria</taxon>
        <taxon>Bdelloidea</taxon>
        <taxon>Philodinida</taxon>
        <taxon>Philodinidae</taxon>
        <taxon>Rotaria</taxon>
    </lineage>
</organism>
<accession>A0A815AEY5</accession>
<evidence type="ECO:0000313" key="8">
    <source>
        <dbReference type="EMBL" id="CAF1537118.1"/>
    </source>
</evidence>
<evidence type="ECO:0000313" key="9">
    <source>
        <dbReference type="Proteomes" id="UP000663854"/>
    </source>
</evidence>
<dbReference type="AlphaFoldDB" id="A0A815AEY5"/>
<proteinExistence type="predicted"/>
<evidence type="ECO:0000256" key="2">
    <source>
        <dbReference type="ARBA" id="ARBA00022692"/>
    </source>
</evidence>
<feature type="domain" description="G-protein coupled receptors family 1 profile" evidence="6">
    <location>
        <begin position="15"/>
        <end position="141"/>
    </location>
</feature>
<feature type="transmembrane region" description="Helical" evidence="5">
    <location>
        <begin position="75"/>
        <end position="96"/>
    </location>
</feature>
<dbReference type="Gene3D" id="1.20.1070.10">
    <property type="entry name" value="Rhodopsin 7-helix transmembrane proteins"/>
    <property type="match status" value="1"/>
</dbReference>
<comment type="caution">
    <text evidence="7">The sequence shown here is derived from an EMBL/GenBank/DDBJ whole genome shotgun (WGS) entry which is preliminary data.</text>
</comment>